<gene>
    <name evidence="6" type="ORF">ACFPM8_15500</name>
</gene>
<evidence type="ECO:0000256" key="4">
    <source>
        <dbReference type="ARBA" id="ARBA00023263"/>
    </source>
</evidence>
<dbReference type="InterPro" id="IPR000259">
    <property type="entry name" value="Adhesion_dom_fimbrial"/>
</dbReference>
<evidence type="ECO:0000313" key="6">
    <source>
        <dbReference type="EMBL" id="MFC5475365.1"/>
    </source>
</evidence>
<name>A0ABW0MAU4_9BURK</name>
<accession>A0ABW0MAU4</accession>
<organism evidence="6 7">
    <name type="scientific">Paraherbaspirillum soli</name>
    <dbReference type="NCBI Taxonomy" id="631222"/>
    <lineage>
        <taxon>Bacteria</taxon>
        <taxon>Pseudomonadati</taxon>
        <taxon>Pseudomonadota</taxon>
        <taxon>Betaproteobacteria</taxon>
        <taxon>Burkholderiales</taxon>
        <taxon>Oxalobacteraceae</taxon>
        <taxon>Paraherbaspirillum</taxon>
    </lineage>
</organism>
<sequence>MNKLKMTTPTPRKYRTVRQASLTSCQRRVSRLRCLMATIIVIATAPSYAACSLTPAQQNLHFDLGNLAISNDSPSGAVIYTTSSQTSGTITRRCQRPTDPVLDSPMYSMRFGRGIRFAPQMGSAWGSLHASNNVNWKSTLRMQANMQIPSTTHALQISKWGQAVNPGVVNYAEIGVVSIPDGRGGASAIRFTASYTITQPTCAISTGDQSVSLGNMSAGGFAGDQGGPWKNFSVSFSSCSNVGTINFATSTGEADANKTGFYRISSTSGAAQGVAIELSRNEGSNTNAIAPGASFSVGTGGAANVTARFRARYRQTLNTVKPGSANGAISFTVTYS</sequence>
<reference evidence="7" key="1">
    <citation type="journal article" date="2019" name="Int. J. Syst. Evol. Microbiol.">
        <title>The Global Catalogue of Microorganisms (GCM) 10K type strain sequencing project: providing services to taxonomists for standard genome sequencing and annotation.</title>
        <authorList>
            <consortium name="The Broad Institute Genomics Platform"/>
            <consortium name="The Broad Institute Genome Sequencing Center for Infectious Disease"/>
            <person name="Wu L."/>
            <person name="Ma J."/>
        </authorList>
    </citation>
    <scope>NUCLEOTIDE SEQUENCE [LARGE SCALE GENOMIC DNA]</scope>
    <source>
        <strain evidence="7">JCM 17066</strain>
    </source>
</reference>
<dbReference type="Gene3D" id="2.60.40.3310">
    <property type="match status" value="1"/>
</dbReference>
<keyword evidence="7" id="KW-1185">Reference proteome</keyword>
<dbReference type="Proteomes" id="UP001596045">
    <property type="component" value="Unassembled WGS sequence"/>
</dbReference>
<evidence type="ECO:0000256" key="2">
    <source>
        <dbReference type="ARBA" id="ARBA00006671"/>
    </source>
</evidence>
<dbReference type="RefSeq" id="WP_378998571.1">
    <property type="nucleotide sequence ID" value="NZ_JBHSMT010000026.1"/>
</dbReference>
<dbReference type="SUPFAM" id="SSF49401">
    <property type="entry name" value="Bacterial adhesins"/>
    <property type="match status" value="1"/>
</dbReference>
<evidence type="ECO:0000259" key="5">
    <source>
        <dbReference type="Pfam" id="PF00419"/>
    </source>
</evidence>
<protein>
    <submittedName>
        <fullName evidence="6">Fimbrial protein</fullName>
    </submittedName>
</protein>
<dbReference type="Pfam" id="PF00419">
    <property type="entry name" value="Fimbrial"/>
    <property type="match status" value="1"/>
</dbReference>
<keyword evidence="4" id="KW-0281">Fimbrium</keyword>
<evidence type="ECO:0000256" key="1">
    <source>
        <dbReference type="ARBA" id="ARBA00004561"/>
    </source>
</evidence>
<comment type="caution">
    <text evidence="6">The sequence shown here is derived from an EMBL/GenBank/DDBJ whole genome shotgun (WGS) entry which is preliminary data.</text>
</comment>
<proteinExistence type="inferred from homology"/>
<comment type="subcellular location">
    <subcellularLocation>
        <location evidence="1">Fimbrium</location>
    </subcellularLocation>
</comment>
<dbReference type="PANTHER" id="PTHR33420:SF12">
    <property type="entry name" value="FIMBRIN-LIKE PROTEIN FIMI-RELATED"/>
    <property type="match status" value="1"/>
</dbReference>
<evidence type="ECO:0000313" key="7">
    <source>
        <dbReference type="Proteomes" id="UP001596045"/>
    </source>
</evidence>
<dbReference type="PANTHER" id="PTHR33420">
    <property type="entry name" value="FIMBRIAL SUBUNIT ELFA-RELATED"/>
    <property type="match status" value="1"/>
</dbReference>
<keyword evidence="3" id="KW-0732">Signal</keyword>
<dbReference type="InterPro" id="IPR050263">
    <property type="entry name" value="Bact_Fimbrial_Adh_Pro"/>
</dbReference>
<feature type="domain" description="Fimbrial-type adhesion" evidence="5">
    <location>
        <begin position="195"/>
        <end position="335"/>
    </location>
</feature>
<comment type="similarity">
    <text evidence="2">Belongs to the fimbrial protein family.</text>
</comment>
<dbReference type="EMBL" id="JBHSMT010000026">
    <property type="protein sequence ID" value="MFC5475365.1"/>
    <property type="molecule type" value="Genomic_DNA"/>
</dbReference>
<evidence type="ECO:0000256" key="3">
    <source>
        <dbReference type="ARBA" id="ARBA00022729"/>
    </source>
</evidence>
<dbReference type="InterPro" id="IPR036937">
    <property type="entry name" value="Adhesion_dom_fimbrial_sf"/>
</dbReference>
<dbReference type="Gene3D" id="2.60.40.1090">
    <property type="entry name" value="Fimbrial-type adhesion domain"/>
    <property type="match status" value="1"/>
</dbReference>
<dbReference type="InterPro" id="IPR008966">
    <property type="entry name" value="Adhesion_dom_sf"/>
</dbReference>